<dbReference type="EMBL" id="NRGP01000023">
    <property type="protein sequence ID" value="PCC45503.1"/>
    <property type="molecule type" value="Genomic_DNA"/>
</dbReference>
<evidence type="ECO:0000313" key="2">
    <source>
        <dbReference type="EMBL" id="PCC45503.1"/>
    </source>
</evidence>
<dbReference type="SUPFAM" id="SSF46785">
    <property type="entry name" value="Winged helix' DNA-binding domain"/>
    <property type="match status" value="1"/>
</dbReference>
<accession>A0A2A3Z1Z7</accession>
<gene>
    <name evidence="2" type="ORF">CIK64_15305</name>
</gene>
<dbReference type="InterPro" id="IPR039422">
    <property type="entry name" value="MarR/SlyA-like"/>
</dbReference>
<proteinExistence type="predicted"/>
<comment type="caution">
    <text evidence="2">The sequence shown here is derived from an EMBL/GenBank/DDBJ whole genome shotgun (WGS) entry which is preliminary data.</text>
</comment>
<dbReference type="AlphaFoldDB" id="A0A2A3Z1Z7"/>
<sequence>MIQWRHFGGTHSDVWSCWKARPVDEFVASNMRFNCLDVAIFTFRDGMSMDAMGSVPEAVSTTDNVSPELDYWRFVSLATEQVAHRLDSIDAEPSHLALSLNRASDIITYVTETFVHRPLNLTWSGFRVLFVLWIVGETEQSKLTLLTNSSKATVSNLTNVLVKQGMIERTPSENDRRTFRVSLTPLGENTVTQAYVEQNDLLVQWSSVLDAEERRTLLNLLEKLMHRRDIFESRSTT</sequence>
<dbReference type="InterPro" id="IPR036388">
    <property type="entry name" value="WH-like_DNA-bd_sf"/>
</dbReference>
<dbReference type="InterPro" id="IPR036390">
    <property type="entry name" value="WH_DNA-bd_sf"/>
</dbReference>
<feature type="domain" description="HTH marR-type" evidence="1">
    <location>
        <begin position="93"/>
        <end position="226"/>
    </location>
</feature>
<dbReference type="Proteomes" id="UP000217564">
    <property type="component" value="Unassembled WGS sequence"/>
</dbReference>
<dbReference type="PANTHER" id="PTHR33164:SF43">
    <property type="entry name" value="HTH-TYPE TRANSCRIPTIONAL REPRESSOR YETL"/>
    <property type="match status" value="1"/>
</dbReference>
<dbReference type="Gene3D" id="1.10.10.10">
    <property type="entry name" value="Winged helix-like DNA-binding domain superfamily/Winged helix DNA-binding domain"/>
    <property type="match status" value="1"/>
</dbReference>
<dbReference type="InterPro" id="IPR000835">
    <property type="entry name" value="HTH_MarR-typ"/>
</dbReference>
<evidence type="ECO:0000259" key="1">
    <source>
        <dbReference type="PROSITE" id="PS50995"/>
    </source>
</evidence>
<evidence type="ECO:0000313" key="3">
    <source>
        <dbReference type="Proteomes" id="UP000217564"/>
    </source>
</evidence>
<name>A0A2A3Z1Z7_BREAU</name>
<dbReference type="PRINTS" id="PR00598">
    <property type="entry name" value="HTHMARR"/>
</dbReference>
<dbReference type="PANTHER" id="PTHR33164">
    <property type="entry name" value="TRANSCRIPTIONAL REGULATOR, MARR FAMILY"/>
    <property type="match status" value="1"/>
</dbReference>
<dbReference type="SMART" id="SM00347">
    <property type="entry name" value="HTH_MARR"/>
    <property type="match status" value="1"/>
</dbReference>
<dbReference type="Pfam" id="PF01047">
    <property type="entry name" value="MarR"/>
    <property type="match status" value="1"/>
</dbReference>
<dbReference type="GO" id="GO:0006950">
    <property type="term" value="P:response to stress"/>
    <property type="evidence" value="ECO:0007669"/>
    <property type="project" value="TreeGrafter"/>
</dbReference>
<reference evidence="2 3" key="1">
    <citation type="journal article" date="2017" name="Elife">
        <title>Extensive horizontal gene transfer in cheese-associated bacteria.</title>
        <authorList>
            <person name="Bonham K.S."/>
            <person name="Wolfe B.E."/>
            <person name="Dutton R.J."/>
        </authorList>
    </citation>
    <scope>NUCLEOTIDE SEQUENCE [LARGE SCALE GENOMIC DNA]</scope>
    <source>
        <strain evidence="2 3">947_7</strain>
    </source>
</reference>
<protein>
    <recommendedName>
        <fullName evidence="1">HTH marR-type domain-containing protein</fullName>
    </recommendedName>
</protein>
<dbReference type="GO" id="GO:0003700">
    <property type="term" value="F:DNA-binding transcription factor activity"/>
    <property type="evidence" value="ECO:0007669"/>
    <property type="project" value="InterPro"/>
</dbReference>
<organism evidence="2 3">
    <name type="scientific">Brevibacterium aurantiacum</name>
    <dbReference type="NCBI Taxonomy" id="273384"/>
    <lineage>
        <taxon>Bacteria</taxon>
        <taxon>Bacillati</taxon>
        <taxon>Actinomycetota</taxon>
        <taxon>Actinomycetes</taxon>
        <taxon>Micrococcales</taxon>
        <taxon>Brevibacteriaceae</taxon>
        <taxon>Brevibacterium</taxon>
    </lineage>
</organism>
<dbReference type="PROSITE" id="PS50995">
    <property type="entry name" value="HTH_MARR_2"/>
    <property type="match status" value="1"/>
</dbReference>